<name>A0A377D7V2_ECOLX</name>
<sequence length="106" mass="12472">MLYRMFPRLSKEHTFCIKIIKIKVHFLILYTLPPSFYSTFHVTSHHVTSQMVTSQIEADNARKCEQKKKQKTINYRSISIGLHDITSLMRALSHIYNIELLLLASY</sequence>
<evidence type="ECO:0000313" key="1">
    <source>
        <dbReference type="EMBL" id="STM17172.1"/>
    </source>
</evidence>
<gene>
    <name evidence="1" type="ORF">NCTC7922_03615</name>
</gene>
<evidence type="ECO:0000313" key="2">
    <source>
        <dbReference type="Proteomes" id="UP000254174"/>
    </source>
</evidence>
<reference evidence="1 2" key="1">
    <citation type="submission" date="2018-06" db="EMBL/GenBank/DDBJ databases">
        <authorList>
            <consortium name="Pathogen Informatics"/>
            <person name="Doyle S."/>
        </authorList>
    </citation>
    <scope>NUCLEOTIDE SEQUENCE [LARGE SCALE GENOMIC DNA]</scope>
    <source>
        <strain evidence="1 2">NCTC7922</strain>
    </source>
</reference>
<organism evidence="1 2">
    <name type="scientific">Escherichia coli</name>
    <dbReference type="NCBI Taxonomy" id="562"/>
    <lineage>
        <taxon>Bacteria</taxon>
        <taxon>Pseudomonadati</taxon>
        <taxon>Pseudomonadota</taxon>
        <taxon>Gammaproteobacteria</taxon>
        <taxon>Enterobacterales</taxon>
        <taxon>Enterobacteriaceae</taxon>
        <taxon>Escherichia</taxon>
    </lineage>
</organism>
<dbReference type="AlphaFoldDB" id="A0A377D7V2"/>
<dbReference type="EMBL" id="UGFC01000006">
    <property type="protein sequence ID" value="STM17172.1"/>
    <property type="molecule type" value="Genomic_DNA"/>
</dbReference>
<protein>
    <submittedName>
        <fullName evidence="1">Uncharacterized protein</fullName>
    </submittedName>
</protein>
<dbReference type="Proteomes" id="UP000254174">
    <property type="component" value="Unassembled WGS sequence"/>
</dbReference>
<proteinExistence type="predicted"/>
<accession>A0A377D7V2</accession>